<proteinExistence type="predicted"/>
<sequence>MTAHFAGNSPTPRTGTNRRTLAIIAVAAVAVLLACLFGVRFGVGGGGSVDAPTGLTTSASDDGVAAAWTGVGGADGYQLVRDDSVVVYQGAATTYTDTEATPGKHRYAVRAVADDVLSAPSPTNEATVGSSWGRYTPFVAQFPDLLPRTLATTGWRDIECAWVLNGFEEETGEAADGSGKILGKARIGCNGPEVAVAVGWLQSKAATDAVFASASRKPGAEAIKWRYGTGYYDGANHVMHLRPDTRDDIWMVINANDASKDELLTFANDMPLE</sequence>
<dbReference type="GO" id="GO:0005975">
    <property type="term" value="P:carbohydrate metabolic process"/>
    <property type="evidence" value="ECO:0007669"/>
    <property type="project" value="UniProtKB-ARBA"/>
</dbReference>
<evidence type="ECO:0000256" key="1">
    <source>
        <dbReference type="SAM" id="Phobius"/>
    </source>
</evidence>
<dbReference type="EMBL" id="JACIFP010000001">
    <property type="protein sequence ID" value="MBB4134998.1"/>
    <property type="molecule type" value="Genomic_DNA"/>
</dbReference>
<dbReference type="RefSeq" id="WP_183370108.1">
    <property type="nucleotide sequence ID" value="NZ_BAABHL010000037.1"/>
</dbReference>
<dbReference type="InterPro" id="IPR013783">
    <property type="entry name" value="Ig-like_fold"/>
</dbReference>
<feature type="transmembrane region" description="Helical" evidence="1">
    <location>
        <begin position="21"/>
        <end position="43"/>
    </location>
</feature>
<organism evidence="2 3">
    <name type="scientific">Gordonia humi</name>
    <dbReference type="NCBI Taxonomy" id="686429"/>
    <lineage>
        <taxon>Bacteria</taxon>
        <taxon>Bacillati</taxon>
        <taxon>Actinomycetota</taxon>
        <taxon>Actinomycetes</taxon>
        <taxon>Mycobacteriales</taxon>
        <taxon>Gordoniaceae</taxon>
        <taxon>Gordonia</taxon>
    </lineage>
</organism>
<accession>A0A840EXC3</accession>
<evidence type="ECO:0008006" key="4">
    <source>
        <dbReference type="Google" id="ProtNLM"/>
    </source>
</evidence>
<comment type="caution">
    <text evidence="2">The sequence shown here is derived from an EMBL/GenBank/DDBJ whole genome shotgun (WGS) entry which is preliminary data.</text>
</comment>
<protein>
    <recommendedName>
        <fullName evidence="4">Fibronectin type-III domain-containing protein</fullName>
    </recommendedName>
</protein>
<dbReference type="Proteomes" id="UP000551501">
    <property type="component" value="Unassembled WGS sequence"/>
</dbReference>
<keyword evidence="1" id="KW-0812">Transmembrane</keyword>
<evidence type="ECO:0000313" key="2">
    <source>
        <dbReference type="EMBL" id="MBB4134998.1"/>
    </source>
</evidence>
<dbReference type="Gene3D" id="2.60.40.10">
    <property type="entry name" value="Immunoglobulins"/>
    <property type="match status" value="1"/>
</dbReference>
<evidence type="ECO:0000313" key="3">
    <source>
        <dbReference type="Proteomes" id="UP000551501"/>
    </source>
</evidence>
<reference evidence="2 3" key="1">
    <citation type="submission" date="2020-08" db="EMBL/GenBank/DDBJ databases">
        <title>Sequencing the genomes of 1000 actinobacteria strains.</title>
        <authorList>
            <person name="Klenk H.-P."/>
        </authorList>
    </citation>
    <scope>NUCLEOTIDE SEQUENCE [LARGE SCALE GENOMIC DNA]</scope>
    <source>
        <strain evidence="2 3">DSM 45298</strain>
    </source>
</reference>
<name>A0A840EXC3_9ACTN</name>
<gene>
    <name evidence="2" type="ORF">BKA16_001550</name>
</gene>
<dbReference type="AlphaFoldDB" id="A0A840EXC3"/>
<keyword evidence="3" id="KW-1185">Reference proteome</keyword>
<keyword evidence="1" id="KW-0472">Membrane</keyword>
<keyword evidence="1" id="KW-1133">Transmembrane helix</keyword>